<name>A0A0L0T4Z1_ALLM3</name>
<accession>A0A0L0T4Z1</accession>
<dbReference type="InterPro" id="IPR043129">
    <property type="entry name" value="ATPase_NBD"/>
</dbReference>
<protein>
    <submittedName>
        <fullName evidence="1">Uncharacterized protein</fullName>
    </submittedName>
</protein>
<dbReference type="VEuPathDB" id="FungiDB:AMAG_20002"/>
<evidence type="ECO:0000313" key="2">
    <source>
        <dbReference type="Proteomes" id="UP000054350"/>
    </source>
</evidence>
<dbReference type="PANTHER" id="PTHR14187">
    <property type="entry name" value="ALPHA KINASE/ELONGATION FACTOR 2 KINASE"/>
    <property type="match status" value="1"/>
</dbReference>
<dbReference type="EMBL" id="GG745361">
    <property type="protein sequence ID" value="KNE69599.1"/>
    <property type="molecule type" value="Genomic_DNA"/>
</dbReference>
<evidence type="ECO:0000313" key="1">
    <source>
        <dbReference type="EMBL" id="KNE69599.1"/>
    </source>
</evidence>
<dbReference type="Gene3D" id="3.30.420.40">
    <property type="match status" value="2"/>
</dbReference>
<dbReference type="Gene3D" id="3.90.640.10">
    <property type="entry name" value="Actin, Chain A, domain 4"/>
    <property type="match status" value="1"/>
</dbReference>
<dbReference type="OrthoDB" id="2963168at2759"/>
<sequence>MSRAMLKVGLIPSPNSERVVFCSEPMAGLLYKAISSDSRTRVQRNDPILMVDMGGGTVDLTAMRMGGNGFDELVPGLGSSCGLTMLDEQFLAMFRRAVGPTIYDQVLAEHPKLKLQVLRDWEVCKT</sequence>
<proteinExistence type="predicted"/>
<dbReference type="Proteomes" id="UP000054350">
    <property type="component" value="Unassembled WGS sequence"/>
</dbReference>
<gene>
    <name evidence="1" type="ORF">AMAG_20002</name>
</gene>
<reference evidence="2" key="2">
    <citation type="submission" date="2009-11" db="EMBL/GenBank/DDBJ databases">
        <title>The Genome Sequence of Allomyces macrogynus strain ATCC 38327.</title>
        <authorList>
            <consortium name="The Broad Institute Genome Sequencing Platform"/>
            <person name="Russ C."/>
            <person name="Cuomo C."/>
            <person name="Shea T."/>
            <person name="Young S.K."/>
            <person name="Zeng Q."/>
            <person name="Koehrsen M."/>
            <person name="Haas B."/>
            <person name="Borodovsky M."/>
            <person name="Guigo R."/>
            <person name="Alvarado L."/>
            <person name="Berlin A."/>
            <person name="Borenstein D."/>
            <person name="Chen Z."/>
            <person name="Engels R."/>
            <person name="Freedman E."/>
            <person name="Gellesch M."/>
            <person name="Goldberg J."/>
            <person name="Griggs A."/>
            <person name="Gujja S."/>
            <person name="Heiman D."/>
            <person name="Hepburn T."/>
            <person name="Howarth C."/>
            <person name="Jen D."/>
            <person name="Larson L."/>
            <person name="Lewis B."/>
            <person name="Mehta T."/>
            <person name="Park D."/>
            <person name="Pearson M."/>
            <person name="Roberts A."/>
            <person name="Saif S."/>
            <person name="Shenoy N."/>
            <person name="Sisk P."/>
            <person name="Stolte C."/>
            <person name="Sykes S."/>
            <person name="Walk T."/>
            <person name="White J."/>
            <person name="Yandava C."/>
            <person name="Burger G."/>
            <person name="Gray M.W."/>
            <person name="Holland P.W.H."/>
            <person name="King N."/>
            <person name="Lang F.B.F."/>
            <person name="Roger A.J."/>
            <person name="Ruiz-Trillo I."/>
            <person name="Lander E."/>
            <person name="Nusbaum C."/>
        </authorList>
    </citation>
    <scope>NUCLEOTIDE SEQUENCE [LARGE SCALE GENOMIC DNA]</scope>
    <source>
        <strain evidence="2">ATCC 38327</strain>
    </source>
</reference>
<dbReference type="PANTHER" id="PTHR14187:SF5">
    <property type="entry name" value="HEAT SHOCK 70 KDA PROTEIN 12A"/>
    <property type="match status" value="1"/>
</dbReference>
<dbReference type="STRING" id="578462.A0A0L0T4Z1"/>
<dbReference type="AlphaFoldDB" id="A0A0L0T4Z1"/>
<dbReference type="SUPFAM" id="SSF53067">
    <property type="entry name" value="Actin-like ATPase domain"/>
    <property type="match status" value="1"/>
</dbReference>
<keyword evidence="2" id="KW-1185">Reference proteome</keyword>
<organism evidence="1 2">
    <name type="scientific">Allomyces macrogynus (strain ATCC 38327)</name>
    <name type="common">Allomyces javanicus var. macrogynus</name>
    <dbReference type="NCBI Taxonomy" id="578462"/>
    <lineage>
        <taxon>Eukaryota</taxon>
        <taxon>Fungi</taxon>
        <taxon>Fungi incertae sedis</taxon>
        <taxon>Blastocladiomycota</taxon>
        <taxon>Blastocladiomycetes</taxon>
        <taxon>Blastocladiales</taxon>
        <taxon>Blastocladiaceae</taxon>
        <taxon>Allomyces</taxon>
    </lineage>
</organism>
<reference evidence="1 2" key="1">
    <citation type="submission" date="2009-11" db="EMBL/GenBank/DDBJ databases">
        <title>Annotation of Allomyces macrogynus ATCC 38327.</title>
        <authorList>
            <consortium name="The Broad Institute Genome Sequencing Platform"/>
            <person name="Russ C."/>
            <person name="Cuomo C."/>
            <person name="Burger G."/>
            <person name="Gray M.W."/>
            <person name="Holland P.W.H."/>
            <person name="King N."/>
            <person name="Lang F.B.F."/>
            <person name="Roger A.J."/>
            <person name="Ruiz-Trillo I."/>
            <person name="Young S.K."/>
            <person name="Zeng Q."/>
            <person name="Gargeya S."/>
            <person name="Fitzgerald M."/>
            <person name="Haas B."/>
            <person name="Abouelleil A."/>
            <person name="Alvarado L."/>
            <person name="Arachchi H.M."/>
            <person name="Berlin A."/>
            <person name="Chapman S.B."/>
            <person name="Gearin G."/>
            <person name="Goldberg J."/>
            <person name="Griggs A."/>
            <person name="Gujja S."/>
            <person name="Hansen M."/>
            <person name="Heiman D."/>
            <person name="Howarth C."/>
            <person name="Larimer J."/>
            <person name="Lui A."/>
            <person name="MacDonald P.J.P."/>
            <person name="McCowen C."/>
            <person name="Montmayeur A."/>
            <person name="Murphy C."/>
            <person name="Neiman D."/>
            <person name="Pearson M."/>
            <person name="Priest M."/>
            <person name="Roberts A."/>
            <person name="Saif S."/>
            <person name="Shea T."/>
            <person name="Sisk P."/>
            <person name="Stolte C."/>
            <person name="Sykes S."/>
            <person name="Wortman J."/>
            <person name="Nusbaum C."/>
            <person name="Birren B."/>
        </authorList>
    </citation>
    <scope>NUCLEOTIDE SEQUENCE [LARGE SCALE GENOMIC DNA]</scope>
    <source>
        <strain evidence="1 2">ATCC 38327</strain>
    </source>
</reference>